<keyword evidence="5" id="KW-1185">Reference proteome</keyword>
<name>A0A8X6WR90_9ARAC</name>
<feature type="region of interest" description="Disordered" evidence="2">
    <location>
        <begin position="2619"/>
        <end position="2692"/>
    </location>
</feature>
<feature type="region of interest" description="Disordered" evidence="2">
    <location>
        <begin position="458"/>
        <end position="498"/>
    </location>
</feature>
<feature type="compositionally biased region" description="Polar residues" evidence="2">
    <location>
        <begin position="2043"/>
        <end position="2054"/>
    </location>
</feature>
<dbReference type="SUPFAM" id="SSF50729">
    <property type="entry name" value="PH domain-like"/>
    <property type="match status" value="1"/>
</dbReference>
<dbReference type="InterPro" id="IPR001849">
    <property type="entry name" value="PH_domain"/>
</dbReference>
<feature type="compositionally biased region" description="Polar residues" evidence="2">
    <location>
        <begin position="568"/>
        <end position="580"/>
    </location>
</feature>
<accession>A0A8X6WR90</accession>
<feature type="compositionally biased region" description="Basic and acidic residues" evidence="2">
    <location>
        <begin position="1089"/>
        <end position="1104"/>
    </location>
</feature>
<proteinExistence type="predicted"/>
<gene>
    <name evidence="4" type="primary">plekha7</name>
    <name evidence="4" type="ORF">TNIN_75171</name>
</gene>
<dbReference type="Gene3D" id="2.30.29.30">
    <property type="entry name" value="Pleckstrin-homology domain (PH domain)/Phosphotyrosine-binding domain (PTB)"/>
    <property type="match status" value="1"/>
</dbReference>
<dbReference type="Pfam" id="PF00169">
    <property type="entry name" value="PH"/>
    <property type="match status" value="1"/>
</dbReference>
<feature type="compositionally biased region" description="Basic and acidic residues" evidence="2">
    <location>
        <begin position="1024"/>
        <end position="1045"/>
    </location>
</feature>
<comment type="caution">
    <text evidence="4">The sequence shown here is derived from an EMBL/GenBank/DDBJ whole genome shotgun (WGS) entry which is preliminary data.</text>
</comment>
<evidence type="ECO:0000259" key="3">
    <source>
        <dbReference type="PROSITE" id="PS50003"/>
    </source>
</evidence>
<feature type="compositionally biased region" description="Polar residues" evidence="2">
    <location>
        <begin position="2645"/>
        <end position="2659"/>
    </location>
</feature>
<feature type="region of interest" description="Disordered" evidence="2">
    <location>
        <begin position="2008"/>
        <end position="2068"/>
    </location>
</feature>
<feature type="region of interest" description="Disordered" evidence="2">
    <location>
        <begin position="1529"/>
        <end position="1549"/>
    </location>
</feature>
<dbReference type="EMBL" id="BMAV01001567">
    <property type="protein sequence ID" value="GFY39883.1"/>
    <property type="molecule type" value="Genomic_DNA"/>
</dbReference>
<feature type="compositionally biased region" description="Polar residues" evidence="2">
    <location>
        <begin position="1711"/>
        <end position="1731"/>
    </location>
</feature>
<dbReference type="InterPro" id="IPR057971">
    <property type="entry name" value="PKHA4-7_TBCA"/>
</dbReference>
<evidence type="ECO:0000313" key="5">
    <source>
        <dbReference type="Proteomes" id="UP000886998"/>
    </source>
</evidence>
<evidence type="ECO:0000256" key="2">
    <source>
        <dbReference type="SAM" id="MobiDB-lite"/>
    </source>
</evidence>
<feature type="compositionally biased region" description="Polar residues" evidence="2">
    <location>
        <begin position="591"/>
        <end position="602"/>
    </location>
</feature>
<dbReference type="CDD" id="cd13248">
    <property type="entry name" value="PH_PEPP1_2_3"/>
    <property type="match status" value="1"/>
</dbReference>
<dbReference type="Proteomes" id="UP000886998">
    <property type="component" value="Unassembled WGS sequence"/>
</dbReference>
<feature type="compositionally biased region" description="Polar residues" evidence="2">
    <location>
        <begin position="1499"/>
        <end position="1511"/>
    </location>
</feature>
<feature type="region of interest" description="Disordered" evidence="2">
    <location>
        <begin position="1424"/>
        <end position="1443"/>
    </location>
</feature>
<keyword evidence="1" id="KW-0175">Coiled coil</keyword>
<feature type="domain" description="PH" evidence="3">
    <location>
        <begin position="41"/>
        <end position="140"/>
    </location>
</feature>
<dbReference type="PANTHER" id="PTHR12752:SF9">
    <property type="entry name" value="KRAMER, ISOFORM I"/>
    <property type="match status" value="1"/>
</dbReference>
<sequence length="2860" mass="326706">MNRELKVFISDTLRTEIMAPMRRKSQGSIRSPHVKRDSQSQVIIEGWLYKLEGAALKQFKHRWCVLADFCLFFYKGPSEEKVTSSILLPSYKISPCTSEDKISRKFAFKAEHQNMKTYYFAAEDKETMKRWMNAMSLASIMQNFVRSENYETTFSSASNDDEDSGFTSYRSRRYTSQKLNSTYDSNFSAEPLKQRSNSYGDRMGEVYLGSDDKYPNVYKNSASYMYKNPSVNQVEAPRRQPLYANAPPKPRRLTQSDYSFYPKDILDPRDQEIAAIQASQYSYEKPEEKIYSDHQKDMSYHPLDQYMPGSDPALMHAGMQYVDNYPPSAVMEAVPDLYKNQPPRPRSADFLEREVESGAMPDVAMYSQNRQPQRPKSSLEYYDRYVDSEDCNFDYYREAVRIQADNLYANKNLNKHRKHRSTRHTENIVYNDPQNILYTDNNYMVNEQVSPCYGSTSKPHVSKKYGESDNTCMIPAQNEHYDSRSRHSKPKKSKEESMQRLLEWKQRMLQSPLTKRNHLQSNSSDTSSPMTSPMRSYKSDHQKKVRKELETHEAHYHSSIKQIDYSYPPTSTNPRGISPQSHKDHRRRNDSSSSQKDTQYESSPAPRFSDIDHPKFNPQFPDLNVNRNLNASAENLYKENIMYCVDSENNEILFSYDDSPTSNIPKNLQTCHYPPQMHSFTTMPNVSSIGSENQEHSSYDVNDSSERNHQRRKGSLSKNIKDYKVSSNCSSRHRTTYSSDDEDILREHEMKTNSDEIEDRNPDVDVTCEGDNEQPNRYQSSSPDYVNIGAICNESMEDYLQEIEPPKIMPSDCLKINHAVLKPLEQVSKHVKVTSDCQDIDYPLADERISESIAYGEKGEQESFLFGTRDVKDSIQNQSFTSYSSRDGFESETEFEIKREDYYRASQIFYASTRIKNKHSSSKKQKVSKMSADIYSGNKSLPHNNYANVSISSSISSLDRDIGIPLQITSYNALLPKKSPEAMRNSEPSQEMSSSFKSKDYEKIEMLASKQEEQLIQPSPSYEHIADNRVSKRDAQNQDYSEKPNECAEVLNKKLEVGKKLSYEEMRGQLLRKREAPPPNIVQDRIKKFETAETDSKSNKKNKTEYALNEPSSKEKHSVYGVGKRNRHKASRAKASRRALHSDSEAIAFQDSDDSSDDLTMKSAPILLSPLSCVLADLRKTAESGKEKSPPKNVPSSKKAMKEYFRNLNEACSADNHADVSNHALKSSQDSSQSTRYAQRYAEIAGNAEEAEYLPMFGLKYSDEKEPEYVMMGGSKLSPCKNKKFFIEEEHVYNEPFSPPPSFLHDVYEKQKTKQYQYQMKSSSSEDSLTENIYEKPMHRYPSGSVRNVRSDYLHKSVQETNNVLMSSLSCSNVTSVGRSSELLNERNNYKSERHIPSRSNFHHYEQANLSVSVPDLLKLKEMKDSDASDADDEASRDFDTIGSVPLPSYQSPILNQFCENGSNASQTRNLNSSLDSEVLSYNHNDSENVEKPHHSFQYDLSSSNDQNSHTKPLKSEVKPLPSYEALYNMPSFSHSDPNAQNVSKEDSSEKYRVQKLRIYTKGKKPEAPKIFPVPFSLEESEICKILERKDSTKSLKVEELAFSGIPNLDSLGVDSDSLSENIAYASRDELPQKSNAQHFLPKVIPPSYRPDVVPSVQVDERVPNEKYSPSKSPNSAPYYYSDLYSGQGINFTGQISFKRNDVPYMDKTSPPKSNSALLNNVKSRSPSYSSKGDIGRKVNKINSKTSATEEKDALNEKYWESEGAKINLKCSIDILESSKSKYLDAEKNKYEAGHTLEKTRSNSTMSYFKHRSSTPELNTCQYQSDEPVYENIIFQSKTKLQKRLSQSLEGLPQAPELIDSTPEVVENIIRDEIPGNPVYENIDFYNSDRNRLPETVSPVQKTEQLSQSYETANQSKRITTLHNTSAIAENQFCSAMSSLNEIESSVNAPNPVDNETDFLDQNVLRRVSEQHFFGKNFKPQYLPKYQHSSVESKNSLLNYSAPQKFSLNSATNDNKMNDNQKLHQESLPSKSNEDSKNKLYDSDSTSGATSSCDEASLDSDNKHQNLNIKMRSIEMPRSSSEIHIREPNHLRKLVQQSEGLMCKGKRLSVSAGDLLGKTHEELVLLLIQLRRNQTKILRAKEKLEQQIENLQEFPHSNTGRQPAFQNKKDLLKQIQLLEKQYDITQPLVNLVDNMVKLGSLYGSSNRRSFSLPVLDTSQEDVSTSAKSPQSPDHIGESSILSKLLAEESTFQKRISEIYSLDKGLRHETNSITSLHQDKEMLEYTLSGMRNKILDHQDRPSELQKLKKQQKMIEKELIRVKRLLSTSAKKIEDAASKNDQMEKDILHLRQILKEALKTGSCETKDSQHNRADIEAELSRVQNVLDELANHRHEINNTVMKLKGEAPPSVTMGTEFRASPSGTSSKETLLLKIKKEPELSTSPPTITEEKDPVHLKKVKKGVEVRASPTGVAGSAPLPVRKKQHSMYLETDLDTMTTRDLASVHEKDLDDIPVYVNAEEINNPSEEIYENLSTLDYSNAPQNFQSDALNHEQCSMQDINDADERMKRFYGIIPKEKPSEIKTVRIVKRQSERRNRERDKKRVTYDDQSSVWVVEEPDLSSSDDLLDVDEGITNKNSSPAARPSSIHLLTSSLNRPSNSQSAHERLFGSSATKIEKSVSSGSQDRNYHSKRSKRRHYTVSGYQYVLDPQFSQYFKDQPRSRDDVDMERCLRTANTPDIVRSTIKKNDVFDDKIIERELMLPQKIEIPERYVEIEPEQLSASERLRRSIKAENICKMLSETTTTYQDVEERSKSPEALHKKLSEEKRKRAHLLNLNRAIAREVVEKSKAVAANICSAENQAAP</sequence>
<feature type="region of interest" description="Disordered" evidence="2">
    <location>
        <begin position="1709"/>
        <end position="1736"/>
    </location>
</feature>
<feature type="region of interest" description="Disordered" evidence="2">
    <location>
        <begin position="511"/>
        <end position="621"/>
    </location>
</feature>
<dbReference type="PROSITE" id="PS50003">
    <property type="entry name" value="PH_DOMAIN"/>
    <property type="match status" value="1"/>
</dbReference>
<feature type="region of interest" description="Disordered" evidence="2">
    <location>
        <begin position="1497"/>
        <end position="1516"/>
    </location>
</feature>
<evidence type="ECO:0000256" key="1">
    <source>
        <dbReference type="SAM" id="Coils"/>
    </source>
</evidence>
<feature type="coiled-coil region" evidence="1">
    <location>
        <begin position="2127"/>
        <end position="2154"/>
    </location>
</feature>
<feature type="region of interest" description="Disordered" evidence="2">
    <location>
        <begin position="1012"/>
        <end position="1045"/>
    </location>
</feature>
<feature type="compositionally biased region" description="Polar residues" evidence="2">
    <location>
        <begin position="682"/>
        <end position="692"/>
    </location>
</feature>
<feature type="compositionally biased region" description="Basic and acidic residues" evidence="2">
    <location>
        <begin position="2032"/>
        <end position="2042"/>
    </location>
</feature>
<evidence type="ECO:0000313" key="4">
    <source>
        <dbReference type="EMBL" id="GFY39883.1"/>
    </source>
</evidence>
<feature type="region of interest" description="Disordered" evidence="2">
    <location>
        <begin position="2403"/>
        <end position="2424"/>
    </location>
</feature>
<feature type="compositionally biased region" description="Basic and acidic residues" evidence="2">
    <location>
        <begin position="693"/>
        <end position="708"/>
    </location>
</feature>
<dbReference type="Pfam" id="PF25541">
    <property type="entry name" value="TBCA_PH"/>
    <property type="match status" value="1"/>
</dbReference>
<reference evidence="4" key="1">
    <citation type="submission" date="2020-08" db="EMBL/GenBank/DDBJ databases">
        <title>Multicomponent nature underlies the extraordinary mechanical properties of spider dragline silk.</title>
        <authorList>
            <person name="Kono N."/>
            <person name="Nakamura H."/>
            <person name="Mori M."/>
            <person name="Yoshida Y."/>
            <person name="Ohtoshi R."/>
            <person name="Malay A.D."/>
            <person name="Moran D.A.P."/>
            <person name="Tomita M."/>
            <person name="Numata K."/>
            <person name="Arakawa K."/>
        </authorList>
    </citation>
    <scope>NUCLEOTIDE SEQUENCE</scope>
</reference>
<feature type="region of interest" description="Disordered" evidence="2">
    <location>
        <begin position="1089"/>
        <end position="1157"/>
    </location>
</feature>
<dbReference type="InterPro" id="IPR011993">
    <property type="entry name" value="PH-like_dom_sf"/>
</dbReference>
<dbReference type="PANTHER" id="PTHR12752">
    <property type="entry name" value="PHOSPHOINOSITOL 3-PHOSPHATE-BINDING PROTEIN"/>
    <property type="match status" value="1"/>
</dbReference>
<feature type="compositionally biased region" description="Basic and acidic residues" evidence="2">
    <location>
        <begin position="537"/>
        <end position="556"/>
    </location>
</feature>
<feature type="compositionally biased region" description="Low complexity" evidence="2">
    <location>
        <begin position="521"/>
        <end position="536"/>
    </location>
</feature>
<feature type="compositionally biased region" description="Polar residues" evidence="2">
    <location>
        <begin position="2667"/>
        <end position="2682"/>
    </location>
</feature>
<organism evidence="4 5">
    <name type="scientific">Trichonephila inaurata madagascariensis</name>
    <dbReference type="NCBI Taxonomy" id="2747483"/>
    <lineage>
        <taxon>Eukaryota</taxon>
        <taxon>Metazoa</taxon>
        <taxon>Ecdysozoa</taxon>
        <taxon>Arthropoda</taxon>
        <taxon>Chelicerata</taxon>
        <taxon>Arachnida</taxon>
        <taxon>Araneae</taxon>
        <taxon>Araneomorphae</taxon>
        <taxon>Entelegynae</taxon>
        <taxon>Araneoidea</taxon>
        <taxon>Nephilidae</taxon>
        <taxon>Trichonephila</taxon>
        <taxon>Trichonephila inaurata</taxon>
    </lineage>
</organism>
<dbReference type="InterPro" id="IPR040392">
    <property type="entry name" value="PKHA4-7_PH"/>
</dbReference>
<feature type="compositionally biased region" description="Basic and acidic residues" evidence="2">
    <location>
        <begin position="2016"/>
        <end position="2025"/>
    </location>
</feature>
<feature type="region of interest" description="Disordered" evidence="2">
    <location>
        <begin position="682"/>
        <end position="743"/>
    </location>
</feature>
<protein>
    <submittedName>
        <fullName evidence="4">Pleckstrin homology domain-containing family A member 7</fullName>
    </submittedName>
</protein>
<dbReference type="SMART" id="SM00233">
    <property type="entry name" value="PH"/>
    <property type="match status" value="1"/>
</dbReference>
<feature type="compositionally biased region" description="Basic residues" evidence="2">
    <location>
        <begin position="1124"/>
        <end position="1139"/>
    </location>
</feature>
<feature type="compositionally biased region" description="Polar residues" evidence="2">
    <location>
        <begin position="1531"/>
        <end position="1543"/>
    </location>
</feature>
<dbReference type="OrthoDB" id="43122at2759"/>